<evidence type="ECO:0000259" key="8">
    <source>
        <dbReference type="PROSITE" id="PS51747"/>
    </source>
</evidence>
<dbReference type="PANTHER" id="PTHR11086">
    <property type="entry name" value="DEOXYCYTIDYLATE DEAMINASE-RELATED"/>
    <property type="match status" value="1"/>
</dbReference>
<dbReference type="GO" id="GO:0006220">
    <property type="term" value="P:pyrimidine nucleotide metabolic process"/>
    <property type="evidence" value="ECO:0007669"/>
    <property type="project" value="InterPro"/>
</dbReference>
<dbReference type="GO" id="GO:0008270">
    <property type="term" value="F:zinc ion binding"/>
    <property type="evidence" value="ECO:0007669"/>
    <property type="project" value="InterPro"/>
</dbReference>
<dbReference type="PROSITE" id="PS00903">
    <property type="entry name" value="CYT_DCMP_DEAMINASES_1"/>
    <property type="match status" value="1"/>
</dbReference>
<keyword evidence="10" id="KW-1185">Reference proteome</keyword>
<dbReference type="SUPFAM" id="SSF53927">
    <property type="entry name" value="Cytidine deaminase-like"/>
    <property type="match status" value="1"/>
</dbReference>
<protein>
    <submittedName>
        <fullName evidence="9">CMP/dCMP deaminase, zinc-binding</fullName>
    </submittedName>
</protein>
<dbReference type="InterPro" id="IPR016473">
    <property type="entry name" value="dCMP_deaminase"/>
</dbReference>
<dbReference type="InterPro" id="IPR015517">
    <property type="entry name" value="dCMP_deaminase-rel"/>
</dbReference>
<dbReference type="STRING" id="857293.CAAU_0363"/>
<feature type="binding site" evidence="7">
    <location>
        <position position="77"/>
    </location>
    <ligand>
        <name>Zn(2+)</name>
        <dbReference type="ChEBI" id="CHEBI:29105"/>
        <note>catalytic</note>
    </ligand>
</feature>
<evidence type="ECO:0000256" key="1">
    <source>
        <dbReference type="ARBA" id="ARBA00001947"/>
    </source>
</evidence>
<dbReference type="Pfam" id="PF00383">
    <property type="entry name" value="dCMP_cyt_deam_1"/>
    <property type="match status" value="1"/>
</dbReference>
<organism evidence="9 10">
    <name type="scientific">Caloramator australicus RC3</name>
    <dbReference type="NCBI Taxonomy" id="857293"/>
    <lineage>
        <taxon>Bacteria</taxon>
        <taxon>Bacillati</taxon>
        <taxon>Bacillota</taxon>
        <taxon>Clostridia</taxon>
        <taxon>Eubacteriales</taxon>
        <taxon>Clostridiaceae</taxon>
        <taxon>Caloramator</taxon>
    </lineage>
</organism>
<feature type="binding site" evidence="7">
    <location>
        <position position="105"/>
    </location>
    <ligand>
        <name>Zn(2+)</name>
        <dbReference type="ChEBI" id="CHEBI:29105"/>
        <note>catalytic</note>
    </ligand>
</feature>
<feature type="domain" description="CMP/dCMP-type deaminase" evidence="8">
    <location>
        <begin position="4"/>
        <end position="135"/>
    </location>
</feature>
<dbReference type="PANTHER" id="PTHR11086:SF18">
    <property type="entry name" value="DEOXYCYTIDYLATE DEAMINASE"/>
    <property type="match status" value="1"/>
</dbReference>
<dbReference type="OrthoDB" id="9788517at2"/>
<evidence type="ECO:0000256" key="4">
    <source>
        <dbReference type="ARBA" id="ARBA00022801"/>
    </source>
</evidence>
<proteinExistence type="inferred from homology"/>
<evidence type="ECO:0000256" key="2">
    <source>
        <dbReference type="ARBA" id="ARBA00006576"/>
    </source>
</evidence>
<dbReference type="Proteomes" id="UP000007652">
    <property type="component" value="Unassembled WGS sequence"/>
</dbReference>
<comment type="cofactor">
    <cofactor evidence="1 7">
        <name>Zn(2+)</name>
        <dbReference type="ChEBI" id="CHEBI:29105"/>
    </cofactor>
</comment>
<dbReference type="InterPro" id="IPR016192">
    <property type="entry name" value="APOBEC/CMP_deaminase_Zn-bd"/>
</dbReference>
<dbReference type="RefSeq" id="WP_008907730.1">
    <property type="nucleotide sequence ID" value="NZ_CAKP01000017.1"/>
</dbReference>
<dbReference type="PROSITE" id="PS51747">
    <property type="entry name" value="CYT_DCMP_DEAMINASES_2"/>
    <property type="match status" value="1"/>
</dbReference>
<dbReference type="AlphaFoldDB" id="G0V4H2"/>
<sequence length="148" mass="16671">MRPSWDEYFMEIAETIKKRSTCLRRQVGAVIVKDNRILTTGYNGVPPKMRHCDEVGCLRRELNIPSGQRHELCRALHAEQNAIVQAAKYGISIEGSTIYITNQPCIICAKLIIASGIKRIVYSGDYPDELSLSMLKESGVEIVNFRLS</sequence>
<comment type="caution">
    <text evidence="9">The sequence shown here is derived from an EMBL/GenBank/DDBJ whole genome shotgun (WGS) entry which is preliminary data.</text>
</comment>
<dbReference type="InterPro" id="IPR002125">
    <property type="entry name" value="CMP_dCMP_dom"/>
</dbReference>
<dbReference type="GO" id="GO:0005737">
    <property type="term" value="C:cytoplasm"/>
    <property type="evidence" value="ECO:0007669"/>
    <property type="project" value="TreeGrafter"/>
</dbReference>
<feature type="active site" description="Proton donor" evidence="6">
    <location>
        <position position="79"/>
    </location>
</feature>
<evidence type="ECO:0000256" key="3">
    <source>
        <dbReference type="ARBA" id="ARBA00022723"/>
    </source>
</evidence>
<dbReference type="PIRSF" id="PIRSF006019">
    <property type="entry name" value="dCMP_deaminase"/>
    <property type="match status" value="1"/>
</dbReference>
<keyword evidence="5 7" id="KW-0862">Zinc</keyword>
<dbReference type="InterPro" id="IPR035105">
    <property type="entry name" value="Deoxycytidylate_deaminase_dom"/>
</dbReference>
<keyword evidence="4" id="KW-0378">Hydrolase</keyword>
<dbReference type="InterPro" id="IPR016193">
    <property type="entry name" value="Cytidine_deaminase-like"/>
</dbReference>
<dbReference type="CDD" id="cd01286">
    <property type="entry name" value="deoxycytidylate_deaminase"/>
    <property type="match status" value="1"/>
</dbReference>
<evidence type="ECO:0000313" key="10">
    <source>
        <dbReference type="Proteomes" id="UP000007652"/>
    </source>
</evidence>
<dbReference type="eggNOG" id="COG2131">
    <property type="taxonomic scope" value="Bacteria"/>
</dbReference>
<dbReference type="Gene3D" id="3.40.140.10">
    <property type="entry name" value="Cytidine Deaminase, domain 2"/>
    <property type="match status" value="1"/>
</dbReference>
<dbReference type="GO" id="GO:0004132">
    <property type="term" value="F:dCMP deaminase activity"/>
    <property type="evidence" value="ECO:0007669"/>
    <property type="project" value="InterPro"/>
</dbReference>
<keyword evidence="3 7" id="KW-0479">Metal-binding</keyword>
<accession>G0V4H2</accession>
<evidence type="ECO:0000313" key="9">
    <source>
        <dbReference type="EMBL" id="CCC58012.1"/>
    </source>
</evidence>
<evidence type="ECO:0000256" key="5">
    <source>
        <dbReference type="ARBA" id="ARBA00022833"/>
    </source>
</evidence>
<name>G0V4H2_9CLOT</name>
<reference evidence="9 10" key="1">
    <citation type="journal article" date="2011" name="J. Bacteriol.">
        <title>Draft genome sequence of Caloramator australicus strain RC3T, a thermoanaerobe from the Great Artesian Basin of Australia.</title>
        <authorList>
            <person name="Ogg C.D."/>
            <person name="Patel B.K.C."/>
        </authorList>
    </citation>
    <scope>NUCLEOTIDE SEQUENCE [LARGE SCALE GENOMIC DNA]</scope>
    <source>
        <strain evidence="9 10">RC3</strain>
    </source>
</reference>
<evidence type="ECO:0000256" key="6">
    <source>
        <dbReference type="PIRSR" id="PIRSR006019-1"/>
    </source>
</evidence>
<dbReference type="EMBL" id="CAKP01000017">
    <property type="protein sequence ID" value="CCC58012.1"/>
    <property type="molecule type" value="Genomic_DNA"/>
</dbReference>
<evidence type="ECO:0000256" key="7">
    <source>
        <dbReference type="PIRSR" id="PIRSR006019-2"/>
    </source>
</evidence>
<feature type="binding site" evidence="7">
    <location>
        <position position="108"/>
    </location>
    <ligand>
        <name>Zn(2+)</name>
        <dbReference type="ChEBI" id="CHEBI:29105"/>
        <note>catalytic</note>
    </ligand>
</feature>
<gene>
    <name evidence="9" type="ORF">CAAU_0363</name>
</gene>
<comment type="similarity">
    <text evidence="2">Belongs to the cytidine and deoxycytidylate deaminase family.</text>
</comment>